<feature type="region of interest" description="Disordered" evidence="2">
    <location>
        <begin position="255"/>
        <end position="304"/>
    </location>
</feature>
<feature type="domain" description="CCHC-type" evidence="3">
    <location>
        <begin position="250"/>
        <end position="265"/>
    </location>
</feature>
<feature type="compositionally biased region" description="Low complexity" evidence="2">
    <location>
        <begin position="47"/>
        <end position="65"/>
    </location>
</feature>
<keyword evidence="5" id="KW-1185">Reference proteome</keyword>
<dbReference type="GO" id="GO:0003676">
    <property type="term" value="F:nucleic acid binding"/>
    <property type="evidence" value="ECO:0007669"/>
    <property type="project" value="InterPro"/>
</dbReference>
<dbReference type="eggNOG" id="ENOG502SC34">
    <property type="taxonomic scope" value="Eukaryota"/>
</dbReference>
<gene>
    <name evidence="4" type="ORF">AOL_s00054g120</name>
</gene>
<feature type="compositionally biased region" description="Basic and acidic residues" evidence="2">
    <location>
        <begin position="204"/>
        <end position="224"/>
    </location>
</feature>
<feature type="compositionally biased region" description="Acidic residues" evidence="2">
    <location>
        <begin position="182"/>
        <end position="199"/>
    </location>
</feature>
<dbReference type="InParanoid" id="G1X5H6"/>
<dbReference type="GO" id="GO:0008270">
    <property type="term" value="F:zinc ion binding"/>
    <property type="evidence" value="ECO:0007669"/>
    <property type="project" value="UniProtKB-KW"/>
</dbReference>
<dbReference type="OMA" id="MSNIECY"/>
<feature type="compositionally biased region" description="Polar residues" evidence="2">
    <location>
        <begin position="130"/>
        <end position="141"/>
    </location>
</feature>
<dbReference type="OrthoDB" id="427960at2759"/>
<keyword evidence="1" id="KW-0863">Zinc-finger</keyword>
<evidence type="ECO:0000313" key="5">
    <source>
        <dbReference type="Proteomes" id="UP000008784"/>
    </source>
</evidence>
<keyword evidence="1" id="KW-0479">Metal-binding</keyword>
<dbReference type="PROSITE" id="PS50158">
    <property type="entry name" value="ZF_CCHC"/>
    <property type="match status" value="1"/>
</dbReference>
<feature type="region of interest" description="Disordered" evidence="2">
    <location>
        <begin position="86"/>
        <end position="109"/>
    </location>
</feature>
<dbReference type="SMART" id="SM00343">
    <property type="entry name" value="ZnF_C2HC"/>
    <property type="match status" value="1"/>
</dbReference>
<dbReference type="InterPro" id="IPR001878">
    <property type="entry name" value="Znf_CCHC"/>
</dbReference>
<dbReference type="GeneID" id="22890628"/>
<name>G1X5H6_ARTOA</name>
<evidence type="ECO:0000259" key="3">
    <source>
        <dbReference type="PROSITE" id="PS50158"/>
    </source>
</evidence>
<feature type="compositionally biased region" description="Low complexity" evidence="2">
    <location>
        <begin position="26"/>
        <end position="39"/>
    </location>
</feature>
<feature type="compositionally biased region" description="Low complexity" evidence="2">
    <location>
        <begin position="1"/>
        <end position="16"/>
    </location>
</feature>
<feature type="region of interest" description="Disordered" evidence="2">
    <location>
        <begin position="130"/>
        <end position="224"/>
    </location>
</feature>
<comment type="caution">
    <text evidence="4">The sequence shown here is derived from an EMBL/GenBank/DDBJ whole genome shotgun (WGS) entry which is preliminary data.</text>
</comment>
<dbReference type="STRING" id="756982.G1X5H6"/>
<dbReference type="SUPFAM" id="SSF57756">
    <property type="entry name" value="Retrovirus zinc finger-like domains"/>
    <property type="match status" value="1"/>
</dbReference>
<dbReference type="EMBL" id="ADOT01000084">
    <property type="protein sequence ID" value="EGX51421.1"/>
    <property type="molecule type" value="Genomic_DNA"/>
</dbReference>
<dbReference type="Proteomes" id="UP000008784">
    <property type="component" value="Unassembled WGS sequence"/>
</dbReference>
<dbReference type="InterPro" id="IPR036875">
    <property type="entry name" value="Znf_CCHC_sf"/>
</dbReference>
<feature type="region of interest" description="Disordered" evidence="2">
    <location>
        <begin position="1"/>
        <end position="70"/>
    </location>
</feature>
<evidence type="ECO:0000256" key="1">
    <source>
        <dbReference type="PROSITE-ProRule" id="PRU00047"/>
    </source>
</evidence>
<feature type="compositionally biased region" description="Acidic residues" evidence="2">
    <location>
        <begin position="142"/>
        <end position="157"/>
    </location>
</feature>
<organism evidence="4 5">
    <name type="scientific">Arthrobotrys oligospora (strain ATCC 24927 / CBS 115.81 / DSM 1491)</name>
    <name type="common">Nematode-trapping fungus</name>
    <name type="synonym">Didymozoophaga oligospora</name>
    <dbReference type="NCBI Taxonomy" id="756982"/>
    <lineage>
        <taxon>Eukaryota</taxon>
        <taxon>Fungi</taxon>
        <taxon>Dikarya</taxon>
        <taxon>Ascomycota</taxon>
        <taxon>Pezizomycotina</taxon>
        <taxon>Orbiliomycetes</taxon>
        <taxon>Orbiliales</taxon>
        <taxon>Orbiliaceae</taxon>
        <taxon>Orbilia</taxon>
        <taxon>Orbilia oligospora</taxon>
    </lineage>
</organism>
<sequence length="304" mass="32548">MASKSSSSQASKPVSSRLLNMKFMQKPLSSGSSPSSKTPPSKHHSQSDSSKPSSNKHNNKNVSRSAILAAQALESSRREAAINSSAFGATERWSLSLPPSERANELRGGGEMVGGVKVYMTGNTLWNTEHTNAQDRNSSNNDGDDGDDGEDEEEEETVPVAPVRRYFGGRTAPVLEKKSTEDTDSDDAPDSGDDDDDTSASESEVLRRVESKRAAKALKKEKDADRALRNLKQIGGRAKTTNGGAENIECFACGETGHRKSDCPNTGSKGGKSRPLRPGRGGGGGIKREYDSFGGPAIKKQRRY</sequence>
<proteinExistence type="predicted"/>
<accession>G1X5H6</accession>
<dbReference type="RefSeq" id="XP_011119738.1">
    <property type="nucleotide sequence ID" value="XM_011121436.1"/>
</dbReference>
<keyword evidence="1" id="KW-0862">Zinc</keyword>
<dbReference type="Gene3D" id="4.10.60.10">
    <property type="entry name" value="Zinc finger, CCHC-type"/>
    <property type="match status" value="1"/>
</dbReference>
<evidence type="ECO:0000313" key="4">
    <source>
        <dbReference type="EMBL" id="EGX51421.1"/>
    </source>
</evidence>
<dbReference type="HOGENOM" id="CLU_059403_0_0_1"/>
<evidence type="ECO:0000256" key="2">
    <source>
        <dbReference type="SAM" id="MobiDB-lite"/>
    </source>
</evidence>
<protein>
    <recommendedName>
        <fullName evidence="3">CCHC-type domain-containing protein</fullName>
    </recommendedName>
</protein>
<dbReference type="AlphaFoldDB" id="G1X5H6"/>
<reference evidence="4 5" key="1">
    <citation type="journal article" date="2011" name="PLoS Pathog.">
        <title>Genomic and proteomic analyses of the fungus Arthrobotrys oligospora provide insights into nematode-trap formation.</title>
        <authorList>
            <person name="Yang J."/>
            <person name="Wang L."/>
            <person name="Ji X."/>
            <person name="Feng Y."/>
            <person name="Li X."/>
            <person name="Zou C."/>
            <person name="Xu J."/>
            <person name="Ren Y."/>
            <person name="Mi Q."/>
            <person name="Wu J."/>
            <person name="Liu S."/>
            <person name="Liu Y."/>
            <person name="Huang X."/>
            <person name="Wang H."/>
            <person name="Niu X."/>
            <person name="Li J."/>
            <person name="Liang L."/>
            <person name="Luo Y."/>
            <person name="Ji K."/>
            <person name="Zhou W."/>
            <person name="Yu Z."/>
            <person name="Li G."/>
            <person name="Liu Y."/>
            <person name="Li L."/>
            <person name="Qiao M."/>
            <person name="Feng L."/>
            <person name="Zhang K.-Q."/>
        </authorList>
    </citation>
    <scope>NUCLEOTIDE SEQUENCE [LARGE SCALE GENOMIC DNA]</scope>
    <source>
        <strain evidence="5">ATCC 24927 / CBS 115.81 / DSM 1491</strain>
    </source>
</reference>
<dbReference type="Pfam" id="PF00098">
    <property type="entry name" value="zf-CCHC"/>
    <property type="match status" value="1"/>
</dbReference>